<keyword evidence="1" id="KW-0472">Membrane</keyword>
<keyword evidence="3" id="KW-1185">Reference proteome</keyword>
<evidence type="ECO:0000313" key="2">
    <source>
        <dbReference type="EMBL" id="MDT0441527.1"/>
    </source>
</evidence>
<sequence length="418" mass="45780">MLTADGDAGWAGTPCTSQVWILTVDLNAFMVRHGIVALAPDLPEPAPEDTADPHLRRRTGLGYLRAAMQLQKEVREQEDAIAAEAVSCGISFKVIGQALSIGKTAAHKAYSGLWMSDSTVSCLAPEWSDGQSPTSVARYLIRQLCFVTKVDMPRTILRPKQEWVGMLACLKSARALRSSAEATVREVVAELRALGVPWREIADILGVKPTAAQKRFGDGVPADRLADLRREREAADLLISGHELDYHRNRELEGITTGRALRYAMDNMRRARDHGTKYAEGLWARVQRGDLDKPDDLAWIDPATNGIIQAVIALTAPGVLATALEAGQQWDELIKKDRLKYSPFMLYVFFLFALSGAYATERFQIQMTARSEGVELTAEEAEACVMAAINAVGAANKAVEIAETLGIDKIFQIGKDES</sequence>
<gene>
    <name evidence="2" type="ORF">RM779_02775</name>
</gene>
<accession>A0ABU2RXQ9</accession>
<organism evidence="2 3">
    <name type="scientific">Streptomyces johnsoniae</name>
    <dbReference type="NCBI Taxonomy" id="3075532"/>
    <lineage>
        <taxon>Bacteria</taxon>
        <taxon>Bacillati</taxon>
        <taxon>Actinomycetota</taxon>
        <taxon>Actinomycetes</taxon>
        <taxon>Kitasatosporales</taxon>
        <taxon>Streptomycetaceae</taxon>
        <taxon>Streptomyces</taxon>
    </lineage>
</organism>
<dbReference type="Proteomes" id="UP001183615">
    <property type="component" value="Unassembled WGS sequence"/>
</dbReference>
<keyword evidence="1" id="KW-0812">Transmembrane</keyword>
<comment type="caution">
    <text evidence="2">The sequence shown here is derived from an EMBL/GenBank/DDBJ whole genome shotgun (WGS) entry which is preliminary data.</text>
</comment>
<proteinExistence type="predicted"/>
<protein>
    <submittedName>
        <fullName evidence="2">Uncharacterized protein</fullName>
    </submittedName>
</protein>
<reference evidence="3" key="1">
    <citation type="submission" date="2023-07" db="EMBL/GenBank/DDBJ databases">
        <title>30 novel species of actinomycetes from the DSMZ collection.</title>
        <authorList>
            <person name="Nouioui I."/>
        </authorList>
    </citation>
    <scope>NUCLEOTIDE SEQUENCE [LARGE SCALE GENOMIC DNA]</scope>
    <source>
        <strain evidence="3">DSM 41886</strain>
    </source>
</reference>
<evidence type="ECO:0000313" key="3">
    <source>
        <dbReference type="Proteomes" id="UP001183615"/>
    </source>
</evidence>
<dbReference type="EMBL" id="JAVREV010000001">
    <property type="protein sequence ID" value="MDT0441527.1"/>
    <property type="molecule type" value="Genomic_DNA"/>
</dbReference>
<feature type="transmembrane region" description="Helical" evidence="1">
    <location>
        <begin position="341"/>
        <end position="360"/>
    </location>
</feature>
<name>A0ABU2RXQ9_9ACTN</name>
<dbReference type="RefSeq" id="WP_311615375.1">
    <property type="nucleotide sequence ID" value="NZ_JAVREV010000001.1"/>
</dbReference>
<keyword evidence="1" id="KW-1133">Transmembrane helix</keyword>
<evidence type="ECO:0000256" key="1">
    <source>
        <dbReference type="SAM" id="Phobius"/>
    </source>
</evidence>